<protein>
    <submittedName>
        <fullName evidence="3">SDR family oxidoreductase</fullName>
    </submittedName>
</protein>
<evidence type="ECO:0000313" key="3">
    <source>
        <dbReference type="EMBL" id="MFD2066696.1"/>
    </source>
</evidence>
<dbReference type="Gene3D" id="3.90.25.10">
    <property type="entry name" value="UDP-galactose 4-epimerase, domain 1"/>
    <property type="match status" value="1"/>
</dbReference>
<dbReference type="PANTHER" id="PTHR43245">
    <property type="entry name" value="BIFUNCTIONAL POLYMYXIN RESISTANCE PROTEIN ARNA"/>
    <property type="match status" value="1"/>
</dbReference>
<sequence length="334" mass="36822">MYDKPYHEKPLAHLSFLVTGGGGFIGSNLVEYLLKYKAGKVRVLDNFSSGYLKNIVEFKSNAAFELVEGDIRDAAVCMAACENIDIILHQAALGSVPRSIKEPAEINSVNVDGFVNMIVAAKESGVKRFVYATSSSVYGDSKELPKVEERVGRPLSPYAVTKYVNELYAEVFAATYGIETIGLRYFNVFGPKQDIRGAYAAVIPLLIDAQLQSHSPVINGDGTQTRDFTFVENCVQANIKAALVENPEAVNKVYNIGAGDRTSLLEVLNMLKTATGVTLEPVHGPERVGDIKDSWADISRAKYLLGYKPEVAVREGLQKTFKWFNDNQQFIYEN</sequence>
<dbReference type="InterPro" id="IPR050177">
    <property type="entry name" value="Lipid_A_modif_metabolic_enz"/>
</dbReference>
<reference evidence="4" key="1">
    <citation type="journal article" date="2019" name="Int. J. Syst. Evol. Microbiol.">
        <title>The Global Catalogue of Microorganisms (GCM) 10K type strain sequencing project: providing services to taxonomists for standard genome sequencing and annotation.</title>
        <authorList>
            <consortium name="The Broad Institute Genomics Platform"/>
            <consortium name="The Broad Institute Genome Sequencing Center for Infectious Disease"/>
            <person name="Wu L."/>
            <person name="Ma J."/>
        </authorList>
    </citation>
    <scope>NUCLEOTIDE SEQUENCE [LARGE SCALE GENOMIC DNA]</scope>
    <source>
        <strain evidence="4">JCM 16545</strain>
    </source>
</reference>
<comment type="caution">
    <text evidence="3">The sequence shown here is derived from an EMBL/GenBank/DDBJ whole genome shotgun (WGS) entry which is preliminary data.</text>
</comment>
<dbReference type="SUPFAM" id="SSF51735">
    <property type="entry name" value="NAD(P)-binding Rossmann-fold domains"/>
    <property type="match status" value="1"/>
</dbReference>
<evidence type="ECO:0000256" key="1">
    <source>
        <dbReference type="SAM" id="Phobius"/>
    </source>
</evidence>
<gene>
    <name evidence="3" type="ORF">ACFSKU_07345</name>
</gene>
<dbReference type="CDD" id="cd05256">
    <property type="entry name" value="UDP_AE_SDR_e"/>
    <property type="match status" value="1"/>
</dbReference>
<name>A0ABW4WWZ4_9BACT</name>
<feature type="domain" description="NAD-dependent epimerase/dehydratase" evidence="2">
    <location>
        <begin position="17"/>
        <end position="257"/>
    </location>
</feature>
<feature type="transmembrane region" description="Helical" evidence="1">
    <location>
        <begin position="12"/>
        <end position="34"/>
    </location>
</feature>
<accession>A0ABW4WWZ4</accession>
<evidence type="ECO:0000313" key="4">
    <source>
        <dbReference type="Proteomes" id="UP001597369"/>
    </source>
</evidence>
<dbReference type="PRINTS" id="PR01713">
    <property type="entry name" value="NUCEPIMERASE"/>
</dbReference>
<evidence type="ECO:0000259" key="2">
    <source>
        <dbReference type="Pfam" id="PF01370"/>
    </source>
</evidence>
<dbReference type="RefSeq" id="WP_229960576.1">
    <property type="nucleotide sequence ID" value="NZ_JAJJWI010000008.1"/>
</dbReference>
<keyword evidence="1" id="KW-0472">Membrane</keyword>
<proteinExistence type="predicted"/>
<organism evidence="3 4">
    <name type="scientific">Pontibacter silvestris</name>
    <dbReference type="NCBI Taxonomy" id="2305183"/>
    <lineage>
        <taxon>Bacteria</taxon>
        <taxon>Pseudomonadati</taxon>
        <taxon>Bacteroidota</taxon>
        <taxon>Cytophagia</taxon>
        <taxon>Cytophagales</taxon>
        <taxon>Hymenobacteraceae</taxon>
        <taxon>Pontibacter</taxon>
    </lineage>
</organism>
<dbReference type="Gene3D" id="3.40.50.720">
    <property type="entry name" value="NAD(P)-binding Rossmann-like Domain"/>
    <property type="match status" value="1"/>
</dbReference>
<dbReference type="Proteomes" id="UP001597369">
    <property type="component" value="Unassembled WGS sequence"/>
</dbReference>
<dbReference type="InterPro" id="IPR001509">
    <property type="entry name" value="Epimerase_deHydtase"/>
</dbReference>
<keyword evidence="1" id="KW-0812">Transmembrane</keyword>
<dbReference type="PANTHER" id="PTHR43245:SF13">
    <property type="entry name" value="UDP-D-APIOSE_UDP-D-XYLOSE SYNTHASE 2"/>
    <property type="match status" value="1"/>
</dbReference>
<dbReference type="Pfam" id="PF01370">
    <property type="entry name" value="Epimerase"/>
    <property type="match status" value="1"/>
</dbReference>
<keyword evidence="1" id="KW-1133">Transmembrane helix</keyword>
<dbReference type="InterPro" id="IPR036291">
    <property type="entry name" value="NAD(P)-bd_dom_sf"/>
</dbReference>
<keyword evidence="4" id="KW-1185">Reference proteome</keyword>
<dbReference type="EMBL" id="JBHUHV010000022">
    <property type="protein sequence ID" value="MFD2066696.1"/>
    <property type="molecule type" value="Genomic_DNA"/>
</dbReference>